<dbReference type="Proteomes" id="UP000265618">
    <property type="component" value="Unassembled WGS sequence"/>
</dbReference>
<feature type="compositionally biased region" description="Low complexity" evidence="1">
    <location>
        <begin position="1110"/>
        <end position="1127"/>
    </location>
</feature>
<feature type="region of interest" description="Disordered" evidence="1">
    <location>
        <begin position="1609"/>
        <end position="1688"/>
    </location>
</feature>
<feature type="compositionally biased region" description="Basic and acidic residues" evidence="1">
    <location>
        <begin position="950"/>
        <end position="962"/>
    </location>
</feature>
<feature type="region of interest" description="Disordered" evidence="1">
    <location>
        <begin position="192"/>
        <end position="230"/>
    </location>
</feature>
<dbReference type="SMART" id="SM00015">
    <property type="entry name" value="IQ"/>
    <property type="match status" value="2"/>
</dbReference>
<feature type="compositionally biased region" description="Low complexity" evidence="1">
    <location>
        <begin position="1665"/>
        <end position="1677"/>
    </location>
</feature>
<feature type="compositionally biased region" description="Pro residues" evidence="1">
    <location>
        <begin position="1256"/>
        <end position="1268"/>
    </location>
</feature>
<evidence type="ECO:0000256" key="1">
    <source>
        <dbReference type="SAM" id="MobiDB-lite"/>
    </source>
</evidence>
<feature type="compositionally biased region" description="Basic and acidic residues" evidence="1">
    <location>
        <begin position="1624"/>
        <end position="1635"/>
    </location>
</feature>
<feature type="compositionally biased region" description="Polar residues" evidence="1">
    <location>
        <begin position="1088"/>
        <end position="1106"/>
    </location>
</feature>
<comment type="caution">
    <text evidence="2">The sequence shown here is derived from an EMBL/GenBank/DDBJ whole genome shotgun (WGS) entry which is preliminary data.</text>
</comment>
<name>A0A9K3GHH1_9EUKA</name>
<feature type="region of interest" description="Disordered" evidence="1">
    <location>
        <begin position="1481"/>
        <end position="1516"/>
    </location>
</feature>
<gene>
    <name evidence="2" type="ORF">KIPB_005576</name>
</gene>
<feature type="compositionally biased region" description="Basic and acidic residues" evidence="1">
    <location>
        <begin position="192"/>
        <end position="203"/>
    </location>
</feature>
<dbReference type="EMBL" id="BDIP01001318">
    <property type="protein sequence ID" value="GIQ84134.1"/>
    <property type="molecule type" value="Genomic_DNA"/>
</dbReference>
<protein>
    <submittedName>
        <fullName evidence="2">Uncharacterized protein</fullName>
    </submittedName>
</protein>
<dbReference type="InterPro" id="IPR000048">
    <property type="entry name" value="IQ_motif_EF-hand-BS"/>
</dbReference>
<evidence type="ECO:0000313" key="3">
    <source>
        <dbReference type="Proteomes" id="UP000265618"/>
    </source>
</evidence>
<feature type="region of interest" description="Disordered" evidence="1">
    <location>
        <begin position="797"/>
        <end position="819"/>
    </location>
</feature>
<feature type="region of interest" description="Disordered" evidence="1">
    <location>
        <begin position="1226"/>
        <end position="1269"/>
    </location>
</feature>
<evidence type="ECO:0000313" key="2">
    <source>
        <dbReference type="EMBL" id="GIQ84134.1"/>
    </source>
</evidence>
<reference evidence="2 3" key="1">
    <citation type="journal article" date="2018" name="PLoS ONE">
        <title>The draft genome of Kipferlia bialata reveals reductive genome evolution in fornicate parasites.</title>
        <authorList>
            <person name="Tanifuji G."/>
            <person name="Takabayashi S."/>
            <person name="Kume K."/>
            <person name="Takagi M."/>
            <person name="Nakayama T."/>
            <person name="Kamikawa R."/>
            <person name="Inagaki Y."/>
            <person name="Hashimoto T."/>
        </authorList>
    </citation>
    <scope>NUCLEOTIDE SEQUENCE [LARGE SCALE GENOMIC DNA]</scope>
    <source>
        <strain evidence="2">NY0173</strain>
    </source>
</reference>
<feature type="compositionally biased region" description="Low complexity" evidence="1">
    <location>
        <begin position="1342"/>
        <end position="1360"/>
    </location>
</feature>
<feature type="compositionally biased region" description="Low complexity" evidence="1">
    <location>
        <begin position="1228"/>
        <end position="1255"/>
    </location>
</feature>
<feature type="compositionally biased region" description="Basic and acidic residues" evidence="1">
    <location>
        <begin position="1372"/>
        <end position="1396"/>
    </location>
</feature>
<feature type="compositionally biased region" description="Polar residues" evidence="1">
    <location>
        <begin position="1678"/>
        <end position="1688"/>
    </location>
</feature>
<keyword evidence="3" id="KW-1185">Reference proteome</keyword>
<feature type="region of interest" description="Disordered" evidence="1">
    <location>
        <begin position="1080"/>
        <end position="1127"/>
    </location>
</feature>
<accession>A0A9K3GHH1</accession>
<proteinExistence type="predicted"/>
<feature type="region of interest" description="Disordered" evidence="1">
    <location>
        <begin position="1286"/>
        <end position="1409"/>
    </location>
</feature>
<sequence>MQAEVHRAGVCAALFHGLASEVIVGLNDAQPLLSPLVQGRPQTPPVGITLLLLPSPPVSPAPLSAALLRDAAHRLAARDTERGGSASVRALLRQEGVRGFEIPPTQEEVPPLCHLWGGVASILSDIGHSVSSGSTSDAGVPASLARALDSLETRYSSLLGPIDACIEGGCVDRAGDDAAGESHMRMVVSFDREEAPATKRRSSDAAPITSNPLAALSQPKVMPPLPPVPVKEGTYTKAKETDREGEVDTALVLGPDTVTLPGLDMTTPVPPLALKLVNLCRGETMWGAGRDSPVTASLATLYRLLSGRGLEGDSDVSSPASPGCVAGVTADLSVIRRVTEGHAVRGHLPLGMQGFGQEMSDPESSDSPLFTARALSDMDALSLDTLCQGQAPWGVCRIPDVLAIPHSQQERDATRRETDCVLCVSAGATSAPPVHAMPHPLFLSQYSLLLQRLQRLVRDGSVKLHPSRAPGALSAAVTKALATDPVTPTSGVVSAVLGHLPDIAIVTGTVAVGSTLCFVTPSGTGHLDRAVSLEVTRRVSIIQAHFRGRKDRVEVDRQVVNIIKVQGMVRRFLANLKANKERAVKERERRRIAALAQWGRGVTVRNTQLARRTFLAMRDALVCASRADQQYRQHLMATTARECFAAWQAVSERHARGRAQGRRLSHRLVYRVLSVWRNEASALCAAKACAAMGVCDEEGHVCREQWGREVMLPLYLAVAAESALASETKRDAVTLGYMGERQAMRREDPRRQGLVVGADHEQTSLTGVVGVGAPLGYRSPSLSASASMVGCVGVGEGEVQTPKPRRIPRRDPSAVNPKSTIKTSLARQTLDRQATAMRLGETRVPLSEEGEGTTEARACAYPTQDTPTPLHRRVTKLQQRCDANRKAGRQLGRFEAQVNGAVYGGSGPIASTEGEREGGVEEQQERERELAEQWAEGRHLFVASGSASPEAEREKGEYERGPSVESSLYSLTAPLDSEGTCMDTYQSGVEAAGVEADAEEIGAESAEVPPDGIPAVADMAVDMPEHPETDADTDIHVEEGVLGSSEETAHVGGSVSAVQTDTPETHALDMNMDVDRGMDMDMGMGMGSQTTPSAQVASVTPDTSIHTPGAQQSQAAPSPMSPSHSLPSLSLYTREEQGMGHTSVGLSMGDLCSSEGISMLQTAPPVSGVIVPETQPMGSDRDGAVGVTLGETQNGVGSGIEGVGEVAQTERTGGLEGVLAGVRARANSYSPSPSPSLSMTQTGAPVSTPQQSASPVPSPLAVVPPPSATSPHMARIQYMLSLAQRRERGTRVAAPKVDTGSRAPPPSSLNGRERSSGRGRVGGQNINPQRACDPTPVSVSESGSVARRGAVRRASLGSARNGVRSPHIAQSMREHGIGTPTRDRSVVGGGKRDAVHHVPSVDAPVDSDSMSASEYVEALVRRTRQEVRRERGVLSGENASPSTMYVPRVAGSTREVERERAERRQVSRRATPYMGVTEAERAEFRRSRHGSLPGRPVSGVGVGDRTQGYQASGGVGGISRQTRDYVTPSVAAYAPQTPSAVSVATRRRASASPTVAYPMGHGVSGLAHASPSPHVPTPTRPHDLGQKGHFGYVPGACLGGEVPVAGVVSPGRKPKVSSYSSLHSTDRERHRERGVKGRGPARGAGSGYGQVHRAQTQRTQRRRSAPGPGASASPSASWYSANHSLAGD</sequence>
<feature type="region of interest" description="Disordered" evidence="1">
    <location>
        <begin position="944"/>
        <end position="965"/>
    </location>
</feature>
<organism evidence="2 3">
    <name type="scientific">Kipferlia bialata</name>
    <dbReference type="NCBI Taxonomy" id="797122"/>
    <lineage>
        <taxon>Eukaryota</taxon>
        <taxon>Metamonada</taxon>
        <taxon>Carpediemonas-like organisms</taxon>
        <taxon>Kipferlia</taxon>
    </lineage>
</organism>